<dbReference type="Gene3D" id="3.30.43.10">
    <property type="entry name" value="Uridine Diphospho-n-acetylenolpyruvylglucosamine Reductase, domain 2"/>
    <property type="match status" value="1"/>
</dbReference>
<dbReference type="InterPro" id="IPR050416">
    <property type="entry name" value="FAD-linked_Oxidoreductase"/>
</dbReference>
<reference evidence="8" key="1">
    <citation type="submission" date="2016-10" db="EMBL/GenBank/DDBJ databases">
        <authorList>
            <person name="Varghese N."/>
            <person name="Submissions S."/>
        </authorList>
    </citation>
    <scope>NUCLEOTIDE SEQUENCE [LARGE SCALE GENOMIC DNA]</scope>
    <source>
        <strain evidence="8">DSM 44654</strain>
    </source>
</reference>
<name>A0A1H5QEW5_9PSEU</name>
<gene>
    <name evidence="7" type="ORF">SAMN05421837_102812</name>
</gene>
<dbReference type="InterPro" id="IPR016167">
    <property type="entry name" value="FAD-bd_PCMH_sub1"/>
</dbReference>
<dbReference type="InterPro" id="IPR012951">
    <property type="entry name" value="BBE"/>
</dbReference>
<dbReference type="PROSITE" id="PS51387">
    <property type="entry name" value="FAD_PCMH"/>
    <property type="match status" value="1"/>
</dbReference>
<sequence>MREPQSKSIDPRSLLGGRALFPGDEQYDVRRRVWNGMHDRQPAMIARCGSAAEVSAVLRWARSEGLAVSVRGGGHNVAGSAVADNAVMVDLALLNAVGVDPVAMIAVAGGGALLRDLDAATTTHGLACPAGVVSHTGLGGLTLGGGYGWLARKWGLTCDHLAAAEVVLADGAIVEASPDGHEDLFWALRGGGGNFGVVTKFTLRLRKVGPVVHQTGVYALARAAEALAAYAGFAEQQPLDLHTVGALKTAGHHRWIPERLRGKPALFLTAGWFGPEADGPGAIAPLFRSVPPDGRLDQVLSYADLQALGDCSEPAGNRYFTKSCYLSDLTSAPAAALVEAGHEITSPLSSIDFEFLRGAIADVPDAESAFPNRSAPYIVTASAQWTDAGEDETHAQWSRQAVDRLSPWQHGGAYVNYVQDVRHQGTTHLYGDNRYHRLATTKSCYDPENVFRHNQNISPVVAAH</sequence>
<dbReference type="PANTHER" id="PTHR42973:SF39">
    <property type="entry name" value="FAD-BINDING PCMH-TYPE DOMAIN-CONTAINING PROTEIN"/>
    <property type="match status" value="1"/>
</dbReference>
<dbReference type="Pfam" id="PF08031">
    <property type="entry name" value="BBE"/>
    <property type="match status" value="1"/>
</dbReference>
<dbReference type="InterPro" id="IPR006094">
    <property type="entry name" value="Oxid_FAD_bind_N"/>
</dbReference>
<dbReference type="Gene3D" id="3.40.462.20">
    <property type="match status" value="1"/>
</dbReference>
<evidence type="ECO:0000256" key="4">
    <source>
        <dbReference type="ARBA" id="ARBA00022827"/>
    </source>
</evidence>
<comment type="cofactor">
    <cofactor evidence="1">
        <name>FAD</name>
        <dbReference type="ChEBI" id="CHEBI:57692"/>
    </cofactor>
</comment>
<dbReference type="InterPro" id="IPR016166">
    <property type="entry name" value="FAD-bd_PCMH"/>
</dbReference>
<dbReference type="GO" id="GO:0016491">
    <property type="term" value="F:oxidoreductase activity"/>
    <property type="evidence" value="ECO:0007669"/>
    <property type="project" value="UniProtKB-KW"/>
</dbReference>
<keyword evidence="3" id="KW-0285">Flavoprotein</keyword>
<dbReference type="STRING" id="218821.SAMN05421837_102812"/>
<dbReference type="AlphaFoldDB" id="A0A1H5QEW5"/>
<evidence type="ECO:0000256" key="1">
    <source>
        <dbReference type="ARBA" id="ARBA00001974"/>
    </source>
</evidence>
<evidence type="ECO:0000256" key="2">
    <source>
        <dbReference type="ARBA" id="ARBA00005466"/>
    </source>
</evidence>
<comment type="similarity">
    <text evidence="2">Belongs to the oxygen-dependent FAD-linked oxidoreductase family.</text>
</comment>
<keyword evidence="5" id="KW-0560">Oxidoreductase</keyword>
<evidence type="ECO:0000313" key="7">
    <source>
        <dbReference type="EMBL" id="SEF24672.1"/>
    </source>
</evidence>
<keyword evidence="8" id="KW-1185">Reference proteome</keyword>
<evidence type="ECO:0000313" key="8">
    <source>
        <dbReference type="Proteomes" id="UP000198878"/>
    </source>
</evidence>
<dbReference type="GO" id="GO:0071949">
    <property type="term" value="F:FAD binding"/>
    <property type="evidence" value="ECO:0007669"/>
    <property type="project" value="InterPro"/>
</dbReference>
<dbReference type="EMBL" id="FNUJ01000002">
    <property type="protein sequence ID" value="SEF24672.1"/>
    <property type="molecule type" value="Genomic_DNA"/>
</dbReference>
<dbReference type="InterPro" id="IPR006093">
    <property type="entry name" value="Oxy_OxRdtase_FAD_BS"/>
</dbReference>
<dbReference type="InterPro" id="IPR036318">
    <property type="entry name" value="FAD-bd_PCMH-like_sf"/>
</dbReference>
<dbReference type="InterPro" id="IPR016169">
    <property type="entry name" value="FAD-bd_PCMH_sub2"/>
</dbReference>
<dbReference type="SUPFAM" id="SSF56176">
    <property type="entry name" value="FAD-binding/transporter-associated domain-like"/>
    <property type="match status" value="1"/>
</dbReference>
<dbReference type="Gene3D" id="3.30.465.10">
    <property type="match status" value="1"/>
</dbReference>
<dbReference type="RefSeq" id="WP_208608196.1">
    <property type="nucleotide sequence ID" value="NZ_FNUJ01000002.1"/>
</dbReference>
<dbReference type="Pfam" id="PF01565">
    <property type="entry name" value="FAD_binding_4"/>
    <property type="match status" value="1"/>
</dbReference>
<proteinExistence type="inferred from homology"/>
<keyword evidence="4" id="KW-0274">FAD</keyword>
<feature type="domain" description="FAD-binding PCMH-type" evidence="6">
    <location>
        <begin position="38"/>
        <end position="208"/>
    </location>
</feature>
<evidence type="ECO:0000259" key="6">
    <source>
        <dbReference type="PROSITE" id="PS51387"/>
    </source>
</evidence>
<accession>A0A1H5QEW5</accession>
<protein>
    <submittedName>
        <fullName evidence="7">FAD/FMN-containing dehydrogenase</fullName>
    </submittedName>
</protein>
<dbReference type="PROSITE" id="PS00862">
    <property type="entry name" value="OX2_COVAL_FAD"/>
    <property type="match status" value="1"/>
</dbReference>
<evidence type="ECO:0000256" key="5">
    <source>
        <dbReference type="ARBA" id="ARBA00023002"/>
    </source>
</evidence>
<dbReference type="Proteomes" id="UP000198878">
    <property type="component" value="Unassembled WGS sequence"/>
</dbReference>
<dbReference type="PANTHER" id="PTHR42973">
    <property type="entry name" value="BINDING OXIDOREDUCTASE, PUTATIVE (AFU_ORTHOLOGUE AFUA_1G17690)-RELATED"/>
    <property type="match status" value="1"/>
</dbReference>
<organism evidence="7 8">
    <name type="scientific">Amycolatopsis pretoriensis</name>
    <dbReference type="NCBI Taxonomy" id="218821"/>
    <lineage>
        <taxon>Bacteria</taxon>
        <taxon>Bacillati</taxon>
        <taxon>Actinomycetota</taxon>
        <taxon>Actinomycetes</taxon>
        <taxon>Pseudonocardiales</taxon>
        <taxon>Pseudonocardiaceae</taxon>
        <taxon>Amycolatopsis</taxon>
    </lineage>
</organism>
<evidence type="ECO:0000256" key="3">
    <source>
        <dbReference type="ARBA" id="ARBA00022630"/>
    </source>
</evidence>